<evidence type="ECO:0000256" key="1">
    <source>
        <dbReference type="SAM" id="MobiDB-lite"/>
    </source>
</evidence>
<accession>A0AAN8NV91</accession>
<organism evidence="2 3">
    <name type="scientific">Polyplax serrata</name>
    <name type="common">Common mouse louse</name>
    <dbReference type="NCBI Taxonomy" id="468196"/>
    <lineage>
        <taxon>Eukaryota</taxon>
        <taxon>Metazoa</taxon>
        <taxon>Ecdysozoa</taxon>
        <taxon>Arthropoda</taxon>
        <taxon>Hexapoda</taxon>
        <taxon>Insecta</taxon>
        <taxon>Pterygota</taxon>
        <taxon>Neoptera</taxon>
        <taxon>Paraneoptera</taxon>
        <taxon>Psocodea</taxon>
        <taxon>Troctomorpha</taxon>
        <taxon>Phthiraptera</taxon>
        <taxon>Anoplura</taxon>
        <taxon>Polyplacidae</taxon>
        <taxon>Polyplax</taxon>
    </lineage>
</organism>
<dbReference type="EMBL" id="JAWJWE010000038">
    <property type="protein sequence ID" value="KAK6623475.1"/>
    <property type="molecule type" value="Genomic_DNA"/>
</dbReference>
<proteinExistence type="predicted"/>
<feature type="region of interest" description="Disordered" evidence="1">
    <location>
        <begin position="112"/>
        <end position="133"/>
    </location>
</feature>
<dbReference type="Proteomes" id="UP001372834">
    <property type="component" value="Unassembled WGS sequence"/>
</dbReference>
<protein>
    <submittedName>
        <fullName evidence="2">Uncharacterized protein</fullName>
    </submittedName>
</protein>
<evidence type="ECO:0000313" key="2">
    <source>
        <dbReference type="EMBL" id="KAK6623475.1"/>
    </source>
</evidence>
<comment type="caution">
    <text evidence="2">The sequence shown here is derived from an EMBL/GenBank/DDBJ whole genome shotgun (WGS) entry which is preliminary data.</text>
</comment>
<gene>
    <name evidence="2" type="ORF">RUM43_009327</name>
</gene>
<sequence length="133" mass="15142">MKYMKGVIGSLHKHTSKSVNTKRMVCDICLDQTRLTQDELLAYNLRCVPRLNRKTSGTGSNGKDEGFQVCVNRQLPTVIVVDMSLMRGQEFEFGARIDISLRRSTSTELQVKPSLADRGRHSQRSDKITLKKW</sequence>
<name>A0AAN8NV91_POLSC</name>
<feature type="compositionally biased region" description="Basic and acidic residues" evidence="1">
    <location>
        <begin position="115"/>
        <end position="133"/>
    </location>
</feature>
<evidence type="ECO:0000313" key="3">
    <source>
        <dbReference type="Proteomes" id="UP001372834"/>
    </source>
</evidence>
<dbReference type="AlphaFoldDB" id="A0AAN8NV91"/>
<reference evidence="2 3" key="1">
    <citation type="submission" date="2023-10" db="EMBL/GenBank/DDBJ databases">
        <title>Genomes of two closely related lineages of the louse Polyplax serrata with different host specificities.</title>
        <authorList>
            <person name="Martinu J."/>
            <person name="Tarabai H."/>
            <person name="Stefka J."/>
            <person name="Hypsa V."/>
        </authorList>
    </citation>
    <scope>NUCLEOTIDE SEQUENCE [LARGE SCALE GENOMIC DNA]</scope>
    <source>
        <strain evidence="2">HR10_N</strain>
    </source>
</reference>